<dbReference type="PRINTS" id="PR00449">
    <property type="entry name" value="RASTRNSFRMNG"/>
</dbReference>
<keyword evidence="7" id="KW-0472">Membrane</keyword>
<dbReference type="SMART" id="SM00173">
    <property type="entry name" value="RAS"/>
    <property type="match status" value="1"/>
</dbReference>
<dbReference type="NCBIfam" id="TIGR00231">
    <property type="entry name" value="small_GTP"/>
    <property type="match status" value="1"/>
</dbReference>
<organism evidence="10 11">
    <name type="scientific">Paralvinella palmiformis</name>
    <dbReference type="NCBI Taxonomy" id="53620"/>
    <lineage>
        <taxon>Eukaryota</taxon>
        <taxon>Metazoa</taxon>
        <taxon>Spiralia</taxon>
        <taxon>Lophotrochozoa</taxon>
        <taxon>Annelida</taxon>
        <taxon>Polychaeta</taxon>
        <taxon>Sedentaria</taxon>
        <taxon>Canalipalpata</taxon>
        <taxon>Terebellida</taxon>
        <taxon>Terebelliformia</taxon>
        <taxon>Alvinellidae</taxon>
        <taxon>Paralvinella</taxon>
    </lineage>
</organism>
<comment type="subcellular location">
    <subcellularLocation>
        <location evidence="1">Cell membrane</location>
        <topology evidence="1">Lipid-anchor</topology>
        <orientation evidence="1">Cytoplasmic side</orientation>
    </subcellularLocation>
</comment>
<dbReference type="GO" id="GO:0007264">
    <property type="term" value="P:small GTPase-mediated signal transduction"/>
    <property type="evidence" value="ECO:0007669"/>
    <property type="project" value="InterPro"/>
</dbReference>
<dbReference type="InterPro" id="IPR001806">
    <property type="entry name" value="Small_GTPase"/>
</dbReference>
<accession>A0AAD9JX51</accession>
<evidence type="ECO:0000256" key="9">
    <source>
        <dbReference type="ARBA" id="ARBA00023289"/>
    </source>
</evidence>
<dbReference type="PANTHER" id="PTHR24072">
    <property type="entry name" value="RHO FAMILY GTPASE"/>
    <property type="match status" value="1"/>
</dbReference>
<name>A0AAD9JX51_9ANNE</name>
<evidence type="ECO:0000256" key="1">
    <source>
        <dbReference type="ARBA" id="ARBA00004342"/>
    </source>
</evidence>
<evidence type="ECO:0000313" key="10">
    <source>
        <dbReference type="EMBL" id="KAK2160664.1"/>
    </source>
</evidence>
<gene>
    <name evidence="10" type="ORF">LSH36_128g04017</name>
</gene>
<reference evidence="10" key="1">
    <citation type="journal article" date="2023" name="Mol. Biol. Evol.">
        <title>Third-Generation Sequencing Reveals the Adaptive Role of the Epigenome in Three Deep-Sea Polychaetes.</title>
        <authorList>
            <person name="Perez M."/>
            <person name="Aroh O."/>
            <person name="Sun Y."/>
            <person name="Lan Y."/>
            <person name="Juniper S.K."/>
            <person name="Young C.R."/>
            <person name="Angers B."/>
            <person name="Qian P.Y."/>
        </authorList>
    </citation>
    <scope>NUCLEOTIDE SEQUENCE</scope>
    <source>
        <strain evidence="10">P08H-3</strain>
    </source>
</reference>
<evidence type="ECO:0000256" key="4">
    <source>
        <dbReference type="ARBA" id="ARBA00022481"/>
    </source>
</evidence>
<evidence type="ECO:0000256" key="2">
    <source>
        <dbReference type="ARBA" id="ARBA00010142"/>
    </source>
</evidence>
<proteinExistence type="inferred from homology"/>
<dbReference type="SMART" id="SM00174">
    <property type="entry name" value="RHO"/>
    <property type="match status" value="1"/>
</dbReference>
<sequence>MFRKLLKRKTFTGRTRTVEGRQCRRKLVVVGDGACGKTCLLIVFIKDEFPIRYLPTVFETYVNDIIVDNNEVELALWDTAGQEDYDRLRPLSYPETDVVLVCFSVDDRDSFENVYMKWVPEINHFCPGTPFILVANKSDLRNDAETLAKLADQNVKPISYEDGAQMASRVGAYAYLECSARTREGVQSVFEVAVRAALPTRKRPSKSFCQLL</sequence>
<dbReference type="GO" id="GO:0003924">
    <property type="term" value="F:GTPase activity"/>
    <property type="evidence" value="ECO:0007669"/>
    <property type="project" value="InterPro"/>
</dbReference>
<dbReference type="GO" id="GO:0005886">
    <property type="term" value="C:plasma membrane"/>
    <property type="evidence" value="ECO:0007669"/>
    <property type="project" value="UniProtKB-SubCell"/>
</dbReference>
<dbReference type="Pfam" id="PF00071">
    <property type="entry name" value="Ras"/>
    <property type="match status" value="1"/>
</dbReference>
<dbReference type="SUPFAM" id="SSF52540">
    <property type="entry name" value="P-loop containing nucleoside triphosphate hydrolases"/>
    <property type="match status" value="1"/>
</dbReference>
<keyword evidence="8" id="KW-0449">Lipoprotein</keyword>
<evidence type="ECO:0000256" key="8">
    <source>
        <dbReference type="ARBA" id="ARBA00023288"/>
    </source>
</evidence>
<evidence type="ECO:0000256" key="7">
    <source>
        <dbReference type="ARBA" id="ARBA00023136"/>
    </source>
</evidence>
<keyword evidence="4" id="KW-0488">Methylation</keyword>
<keyword evidence="9" id="KW-0636">Prenylation</keyword>
<dbReference type="Gene3D" id="3.40.50.300">
    <property type="entry name" value="P-loop containing nucleotide triphosphate hydrolases"/>
    <property type="match status" value="1"/>
</dbReference>
<evidence type="ECO:0000256" key="3">
    <source>
        <dbReference type="ARBA" id="ARBA00022475"/>
    </source>
</evidence>
<dbReference type="InterPro" id="IPR003578">
    <property type="entry name" value="Small_GTPase_Rho"/>
</dbReference>
<dbReference type="EMBL" id="JAODUP010000128">
    <property type="protein sequence ID" value="KAK2160664.1"/>
    <property type="molecule type" value="Genomic_DNA"/>
</dbReference>
<protein>
    <submittedName>
        <fullName evidence="10">Uncharacterized protein</fullName>
    </submittedName>
</protein>
<comment type="caution">
    <text evidence="10">The sequence shown here is derived from an EMBL/GenBank/DDBJ whole genome shotgun (WGS) entry which is preliminary data.</text>
</comment>
<dbReference type="InterPro" id="IPR005225">
    <property type="entry name" value="Small_GTP-bd"/>
</dbReference>
<dbReference type="Proteomes" id="UP001208570">
    <property type="component" value="Unassembled WGS sequence"/>
</dbReference>
<dbReference type="SMART" id="SM00175">
    <property type="entry name" value="RAB"/>
    <property type="match status" value="1"/>
</dbReference>
<dbReference type="PROSITE" id="PS51419">
    <property type="entry name" value="RAB"/>
    <property type="match status" value="1"/>
</dbReference>
<dbReference type="PROSITE" id="PS51420">
    <property type="entry name" value="RHO"/>
    <property type="match status" value="1"/>
</dbReference>
<dbReference type="InterPro" id="IPR027417">
    <property type="entry name" value="P-loop_NTPase"/>
</dbReference>
<evidence type="ECO:0000256" key="6">
    <source>
        <dbReference type="ARBA" id="ARBA00023134"/>
    </source>
</evidence>
<keyword evidence="5" id="KW-0547">Nucleotide-binding</keyword>
<dbReference type="AlphaFoldDB" id="A0AAD9JX51"/>
<evidence type="ECO:0000313" key="11">
    <source>
        <dbReference type="Proteomes" id="UP001208570"/>
    </source>
</evidence>
<dbReference type="PROSITE" id="PS51421">
    <property type="entry name" value="RAS"/>
    <property type="match status" value="1"/>
</dbReference>
<keyword evidence="3" id="KW-1003">Cell membrane</keyword>
<dbReference type="GO" id="GO:0005525">
    <property type="term" value="F:GTP binding"/>
    <property type="evidence" value="ECO:0007669"/>
    <property type="project" value="UniProtKB-KW"/>
</dbReference>
<keyword evidence="6" id="KW-0342">GTP-binding</keyword>
<keyword evidence="11" id="KW-1185">Reference proteome</keyword>
<evidence type="ECO:0000256" key="5">
    <source>
        <dbReference type="ARBA" id="ARBA00022741"/>
    </source>
</evidence>
<comment type="similarity">
    <text evidence="2">Belongs to the small GTPase superfamily. Rho family.</text>
</comment>
<dbReference type="FunFam" id="3.40.50.300:FF:000983">
    <property type="entry name" value="Rho family GTPase"/>
    <property type="match status" value="1"/>
</dbReference>